<feature type="transmembrane region" description="Helical" evidence="1">
    <location>
        <begin position="296"/>
        <end position="314"/>
    </location>
</feature>
<feature type="signal peptide" evidence="2">
    <location>
        <begin position="1"/>
        <end position="21"/>
    </location>
</feature>
<dbReference type="SUPFAM" id="SSF69593">
    <property type="entry name" value="Glycerol-3-phosphate (1)-acyltransferase"/>
    <property type="match status" value="1"/>
</dbReference>
<sequence length="316" mass="35689">MKVSLSLSLSLSLSSLSLSLSQSLCPLYQFISLCFCSLSLSLSGFFKVVATLVPPLWRVYDWLDSLIYSHYQRVVMRVLYTLGNTQIWLSGAAPQKENAICISNHQCSVDPFMIDAVAYHGQRLGNMQFIVKAALKYVPILGSYWHQHGFVFIRRQWAKDSGALARSLGQLETQQRPYWICIYPEGTRRPDIILPTDLPPNVPVYEHVLAPRYRGFVACVQQLQQTCDSIYDVTIAFHCSKHPHERPAAPSLHDMMSPRWDRVCIHTQRFPVASVPKAVYAATVALAYGTASGRKYLLYPALVYGGLSYIWGIAMY</sequence>
<accession>A9VAI3</accession>
<keyword evidence="2" id="KW-0732">Signal</keyword>
<reference evidence="4 5" key="1">
    <citation type="journal article" date="2008" name="Nature">
        <title>The genome of the choanoflagellate Monosiga brevicollis and the origin of metazoans.</title>
        <authorList>
            <consortium name="JGI Sequencing"/>
            <person name="King N."/>
            <person name="Westbrook M.J."/>
            <person name="Young S.L."/>
            <person name="Kuo A."/>
            <person name="Abedin M."/>
            <person name="Chapman J."/>
            <person name="Fairclough S."/>
            <person name="Hellsten U."/>
            <person name="Isogai Y."/>
            <person name="Letunic I."/>
            <person name="Marr M."/>
            <person name="Pincus D."/>
            <person name="Putnam N."/>
            <person name="Rokas A."/>
            <person name="Wright K.J."/>
            <person name="Zuzow R."/>
            <person name="Dirks W."/>
            <person name="Good M."/>
            <person name="Goodstein D."/>
            <person name="Lemons D."/>
            <person name="Li W."/>
            <person name="Lyons J.B."/>
            <person name="Morris A."/>
            <person name="Nichols S."/>
            <person name="Richter D.J."/>
            <person name="Salamov A."/>
            <person name="Bork P."/>
            <person name="Lim W.A."/>
            <person name="Manning G."/>
            <person name="Miller W.T."/>
            <person name="McGinnis W."/>
            <person name="Shapiro H."/>
            <person name="Tjian R."/>
            <person name="Grigoriev I.V."/>
            <person name="Rokhsar D."/>
        </authorList>
    </citation>
    <scope>NUCLEOTIDE SEQUENCE [LARGE SCALE GENOMIC DNA]</scope>
    <source>
        <strain evidence="5">MX1 / ATCC 50154</strain>
    </source>
</reference>
<dbReference type="InParanoid" id="A9VAI3"/>
<dbReference type="CDD" id="cd07990">
    <property type="entry name" value="LPLAT_LCLAT1-like"/>
    <property type="match status" value="1"/>
</dbReference>
<dbReference type="AlphaFoldDB" id="A9VAI3"/>
<dbReference type="FunCoup" id="A9VAI3">
    <property type="interactions" value="580"/>
</dbReference>
<dbReference type="KEGG" id="mbr:MONBRDRAFT_29236"/>
<keyword evidence="1" id="KW-0812">Transmembrane</keyword>
<dbReference type="STRING" id="81824.A9VAI3"/>
<evidence type="ECO:0000256" key="2">
    <source>
        <dbReference type="SAM" id="SignalP"/>
    </source>
</evidence>
<organism evidence="4 5">
    <name type="scientific">Monosiga brevicollis</name>
    <name type="common">Choanoflagellate</name>
    <dbReference type="NCBI Taxonomy" id="81824"/>
    <lineage>
        <taxon>Eukaryota</taxon>
        <taxon>Choanoflagellata</taxon>
        <taxon>Craspedida</taxon>
        <taxon>Salpingoecidae</taxon>
        <taxon>Monosiga</taxon>
    </lineage>
</organism>
<evidence type="ECO:0000259" key="3">
    <source>
        <dbReference type="SMART" id="SM00563"/>
    </source>
</evidence>
<keyword evidence="5" id="KW-1185">Reference proteome</keyword>
<evidence type="ECO:0000313" key="5">
    <source>
        <dbReference type="Proteomes" id="UP000001357"/>
    </source>
</evidence>
<dbReference type="PANTHER" id="PTHR10983:SF16">
    <property type="entry name" value="LYSOCARDIOLIPIN ACYLTRANSFERASE 1"/>
    <property type="match status" value="1"/>
</dbReference>
<dbReference type="PANTHER" id="PTHR10983">
    <property type="entry name" value="1-ACYLGLYCEROL-3-PHOSPHATE ACYLTRANSFERASE-RELATED"/>
    <property type="match status" value="1"/>
</dbReference>
<dbReference type="Proteomes" id="UP000001357">
    <property type="component" value="Unassembled WGS sequence"/>
</dbReference>
<dbReference type="SMART" id="SM00563">
    <property type="entry name" value="PlsC"/>
    <property type="match status" value="1"/>
</dbReference>
<dbReference type="GeneID" id="5894903"/>
<keyword evidence="1" id="KW-0472">Membrane</keyword>
<feature type="domain" description="Phospholipid/glycerol acyltransferase" evidence="3">
    <location>
        <begin position="99"/>
        <end position="209"/>
    </location>
</feature>
<dbReference type="GO" id="GO:0036149">
    <property type="term" value="P:phosphatidylinositol acyl-chain remodeling"/>
    <property type="evidence" value="ECO:0000318"/>
    <property type="project" value="GO_Central"/>
</dbReference>
<dbReference type="GO" id="GO:0005783">
    <property type="term" value="C:endoplasmic reticulum"/>
    <property type="evidence" value="ECO:0000318"/>
    <property type="project" value="GO_Central"/>
</dbReference>
<dbReference type="EMBL" id="CH991573">
    <property type="protein sequence ID" value="EDQ85545.1"/>
    <property type="molecule type" value="Genomic_DNA"/>
</dbReference>
<dbReference type="eggNOG" id="KOG1505">
    <property type="taxonomic scope" value="Eukaryota"/>
</dbReference>
<dbReference type="Pfam" id="PF01553">
    <property type="entry name" value="Acyltransferase"/>
    <property type="match status" value="1"/>
</dbReference>
<name>A9VAI3_MONBE</name>
<protein>
    <recommendedName>
        <fullName evidence="3">Phospholipid/glycerol acyltransferase domain-containing protein</fullName>
    </recommendedName>
</protein>
<dbReference type="RefSeq" id="XP_001749736.1">
    <property type="nucleotide sequence ID" value="XM_001749684.1"/>
</dbReference>
<feature type="chain" id="PRO_5002745294" description="Phospholipid/glycerol acyltransferase domain-containing protein" evidence="2">
    <location>
        <begin position="22"/>
        <end position="316"/>
    </location>
</feature>
<dbReference type="InterPro" id="IPR002123">
    <property type="entry name" value="Plipid/glycerol_acylTrfase"/>
</dbReference>
<dbReference type="GO" id="GO:0012505">
    <property type="term" value="C:endomembrane system"/>
    <property type="evidence" value="ECO:0000318"/>
    <property type="project" value="GO_Central"/>
</dbReference>
<dbReference type="GO" id="GO:0016746">
    <property type="term" value="F:acyltransferase activity"/>
    <property type="evidence" value="ECO:0000318"/>
    <property type="project" value="GO_Central"/>
</dbReference>
<evidence type="ECO:0000313" key="4">
    <source>
        <dbReference type="EMBL" id="EDQ85545.1"/>
    </source>
</evidence>
<feature type="transmembrane region" description="Helical" evidence="1">
    <location>
        <begin position="27"/>
        <end position="50"/>
    </location>
</feature>
<gene>
    <name evidence="4" type="ORF">MONBRDRAFT_29236</name>
</gene>
<proteinExistence type="predicted"/>
<evidence type="ECO:0000256" key="1">
    <source>
        <dbReference type="SAM" id="Phobius"/>
    </source>
</evidence>
<keyword evidence="1" id="KW-1133">Transmembrane helix</keyword>